<gene>
    <name evidence="2" type="ORF">SELMODRAFT_97255</name>
</gene>
<dbReference type="PANTHER" id="PTHR47443:SF3">
    <property type="entry name" value="GCN5-RELATED N-ACETYLTRANSFERASE 4, CHLOROPLASTIC"/>
    <property type="match status" value="1"/>
</dbReference>
<dbReference type="GO" id="GO:0016747">
    <property type="term" value="F:acyltransferase activity, transferring groups other than amino-acyl groups"/>
    <property type="evidence" value="ECO:0007669"/>
    <property type="project" value="InterPro"/>
</dbReference>
<dbReference type="PANTHER" id="PTHR47443">
    <property type="entry name" value="ACYL-COA N-ACYLTRANSFERASES (NAT) SUPERFAMILY PROTEIN"/>
    <property type="match status" value="1"/>
</dbReference>
<proteinExistence type="predicted"/>
<evidence type="ECO:0000313" key="2">
    <source>
        <dbReference type="EMBL" id="EFJ26500.1"/>
    </source>
</evidence>
<dbReference type="AlphaFoldDB" id="D8RMA0"/>
<feature type="domain" description="N-acetyltransferase" evidence="1">
    <location>
        <begin position="13"/>
        <end position="208"/>
    </location>
</feature>
<dbReference type="Gene3D" id="3.40.630.30">
    <property type="match status" value="1"/>
</dbReference>
<evidence type="ECO:0000259" key="1">
    <source>
        <dbReference type="PROSITE" id="PS51186"/>
    </source>
</evidence>
<dbReference type="SUPFAM" id="SSF55729">
    <property type="entry name" value="Acyl-CoA N-acyltransferases (Nat)"/>
    <property type="match status" value="1"/>
</dbReference>
<dbReference type="STRING" id="88036.D8RMA0"/>
<dbReference type="Gramene" id="EFJ26500">
    <property type="protein sequence ID" value="EFJ26500"/>
    <property type="gene ID" value="SELMODRAFT_97255"/>
</dbReference>
<evidence type="ECO:0000313" key="3">
    <source>
        <dbReference type="Proteomes" id="UP000001514"/>
    </source>
</evidence>
<dbReference type="InterPro" id="IPR000182">
    <property type="entry name" value="GNAT_dom"/>
</dbReference>
<dbReference type="FunCoup" id="D8RMA0">
    <property type="interactions" value="468"/>
</dbReference>
<dbReference type="OrthoDB" id="249099at2759"/>
<dbReference type="EMBL" id="GL377584">
    <property type="protein sequence ID" value="EFJ26500.1"/>
    <property type="molecule type" value="Genomic_DNA"/>
</dbReference>
<sequence>MVLCQARAAPGASCVREARIQDAWQIADTHCSSFLPHQGAVMDFALRLDRWAGRGCCCLCLMHVCRTMALAGSLPFEHKKYLVAVEETLGGVQVVSGILTIDKVGDFLPRRRPSGCRRTGIAYVSNVAVRHEFRRRGIAKRLLTQSEQVARGWGCRSIALHCDACNGAAVALYKSQGYRRVPVPLNAKWPQPKAVASSTLLLMIKLLIKHPVPSHHSSNG</sequence>
<dbReference type="InParanoid" id="D8RMA0"/>
<dbReference type="CDD" id="cd04301">
    <property type="entry name" value="NAT_SF"/>
    <property type="match status" value="1"/>
</dbReference>
<keyword evidence="3" id="KW-1185">Reference proteome</keyword>
<dbReference type="Pfam" id="PF00583">
    <property type="entry name" value="Acetyltransf_1"/>
    <property type="match status" value="1"/>
</dbReference>
<dbReference type="KEGG" id="smo:SELMODRAFT_97255"/>
<protein>
    <recommendedName>
        <fullName evidence="1">N-acetyltransferase domain-containing protein</fullName>
    </recommendedName>
</protein>
<organism evidence="3">
    <name type="scientific">Selaginella moellendorffii</name>
    <name type="common">Spikemoss</name>
    <dbReference type="NCBI Taxonomy" id="88036"/>
    <lineage>
        <taxon>Eukaryota</taxon>
        <taxon>Viridiplantae</taxon>
        <taxon>Streptophyta</taxon>
        <taxon>Embryophyta</taxon>
        <taxon>Tracheophyta</taxon>
        <taxon>Lycopodiopsida</taxon>
        <taxon>Selaginellales</taxon>
        <taxon>Selaginellaceae</taxon>
        <taxon>Selaginella</taxon>
    </lineage>
</organism>
<name>D8RMA0_SELML</name>
<dbReference type="eggNOG" id="ENOG502QQE1">
    <property type="taxonomic scope" value="Eukaryota"/>
</dbReference>
<dbReference type="PROSITE" id="PS51186">
    <property type="entry name" value="GNAT"/>
    <property type="match status" value="1"/>
</dbReference>
<accession>D8RMA0</accession>
<dbReference type="HOGENOM" id="CLU_078078_1_0_1"/>
<reference evidence="2 3" key="1">
    <citation type="journal article" date="2011" name="Science">
        <title>The Selaginella genome identifies genetic changes associated with the evolution of vascular plants.</title>
        <authorList>
            <person name="Banks J.A."/>
            <person name="Nishiyama T."/>
            <person name="Hasebe M."/>
            <person name="Bowman J.L."/>
            <person name="Gribskov M."/>
            <person name="dePamphilis C."/>
            <person name="Albert V.A."/>
            <person name="Aono N."/>
            <person name="Aoyama T."/>
            <person name="Ambrose B.A."/>
            <person name="Ashton N.W."/>
            <person name="Axtell M.J."/>
            <person name="Barker E."/>
            <person name="Barker M.S."/>
            <person name="Bennetzen J.L."/>
            <person name="Bonawitz N.D."/>
            <person name="Chapple C."/>
            <person name="Cheng C."/>
            <person name="Correa L.G."/>
            <person name="Dacre M."/>
            <person name="DeBarry J."/>
            <person name="Dreyer I."/>
            <person name="Elias M."/>
            <person name="Engstrom E.M."/>
            <person name="Estelle M."/>
            <person name="Feng L."/>
            <person name="Finet C."/>
            <person name="Floyd S.K."/>
            <person name="Frommer W.B."/>
            <person name="Fujita T."/>
            <person name="Gramzow L."/>
            <person name="Gutensohn M."/>
            <person name="Harholt J."/>
            <person name="Hattori M."/>
            <person name="Heyl A."/>
            <person name="Hirai T."/>
            <person name="Hiwatashi Y."/>
            <person name="Ishikawa M."/>
            <person name="Iwata M."/>
            <person name="Karol K.G."/>
            <person name="Koehler B."/>
            <person name="Kolukisaoglu U."/>
            <person name="Kubo M."/>
            <person name="Kurata T."/>
            <person name="Lalonde S."/>
            <person name="Li K."/>
            <person name="Li Y."/>
            <person name="Litt A."/>
            <person name="Lyons E."/>
            <person name="Manning G."/>
            <person name="Maruyama T."/>
            <person name="Michael T.P."/>
            <person name="Mikami K."/>
            <person name="Miyazaki S."/>
            <person name="Morinaga S."/>
            <person name="Murata T."/>
            <person name="Mueller-Roeber B."/>
            <person name="Nelson D.R."/>
            <person name="Obara M."/>
            <person name="Oguri Y."/>
            <person name="Olmstead R.G."/>
            <person name="Onodera N."/>
            <person name="Petersen B.L."/>
            <person name="Pils B."/>
            <person name="Prigge M."/>
            <person name="Rensing S.A."/>
            <person name="Riano-Pachon D.M."/>
            <person name="Roberts A.W."/>
            <person name="Sato Y."/>
            <person name="Scheller H.V."/>
            <person name="Schulz B."/>
            <person name="Schulz C."/>
            <person name="Shakirov E.V."/>
            <person name="Shibagaki N."/>
            <person name="Shinohara N."/>
            <person name="Shippen D.E."/>
            <person name="Soerensen I."/>
            <person name="Sotooka R."/>
            <person name="Sugimoto N."/>
            <person name="Sugita M."/>
            <person name="Sumikawa N."/>
            <person name="Tanurdzic M."/>
            <person name="Theissen G."/>
            <person name="Ulvskov P."/>
            <person name="Wakazuki S."/>
            <person name="Weng J.K."/>
            <person name="Willats W.W."/>
            <person name="Wipf D."/>
            <person name="Wolf P.G."/>
            <person name="Yang L."/>
            <person name="Zimmer A.D."/>
            <person name="Zhu Q."/>
            <person name="Mitros T."/>
            <person name="Hellsten U."/>
            <person name="Loque D."/>
            <person name="Otillar R."/>
            <person name="Salamov A."/>
            <person name="Schmutz J."/>
            <person name="Shapiro H."/>
            <person name="Lindquist E."/>
            <person name="Lucas S."/>
            <person name="Rokhsar D."/>
            <person name="Grigoriev I.V."/>
        </authorList>
    </citation>
    <scope>NUCLEOTIDE SEQUENCE [LARGE SCALE GENOMIC DNA]</scope>
</reference>
<dbReference type="OMA" id="MIWPATA"/>
<dbReference type="InterPro" id="IPR016181">
    <property type="entry name" value="Acyl_CoA_acyltransferase"/>
</dbReference>
<dbReference type="Proteomes" id="UP000001514">
    <property type="component" value="Unassembled WGS sequence"/>
</dbReference>